<comment type="caution">
    <text evidence="2">The sequence shown here is derived from an EMBL/GenBank/DDBJ whole genome shotgun (WGS) entry which is preliminary data.</text>
</comment>
<feature type="compositionally biased region" description="Low complexity" evidence="1">
    <location>
        <begin position="139"/>
        <end position="154"/>
    </location>
</feature>
<feature type="compositionally biased region" description="Polar residues" evidence="1">
    <location>
        <begin position="86"/>
        <end position="107"/>
    </location>
</feature>
<accession>A0ABP8N6B2</accession>
<keyword evidence="3" id="KW-1185">Reference proteome</keyword>
<protein>
    <submittedName>
        <fullName evidence="2">Uncharacterized protein</fullName>
    </submittedName>
</protein>
<evidence type="ECO:0000313" key="2">
    <source>
        <dbReference type="EMBL" id="GAA4459921.1"/>
    </source>
</evidence>
<sequence>MRNLIILAMLIAGASAAGWFQIQRDGEYTRIDINRAEIREDARRAIDKGREILDRRDAQNSSYPADEATPGQAYPPDYDPGPYPNQADSYQSQYNDYGTGTRYNQADSQRDFPPYDSRQQNTSGYPSTGPYPNTGPYSNTGPYPNAGAAPPYGTSSTASPYQGQPADYPTYNQTPYSPRR</sequence>
<dbReference type="Proteomes" id="UP001500840">
    <property type="component" value="Unassembled WGS sequence"/>
</dbReference>
<gene>
    <name evidence="2" type="ORF">GCM10023156_40090</name>
</gene>
<proteinExistence type="predicted"/>
<feature type="compositionally biased region" description="Polar residues" evidence="1">
    <location>
        <begin position="170"/>
        <end position="180"/>
    </location>
</feature>
<feature type="compositionally biased region" description="Polar residues" evidence="1">
    <location>
        <begin position="117"/>
        <end position="126"/>
    </location>
</feature>
<name>A0ABP8N6B2_9BACT</name>
<dbReference type="EMBL" id="BAABGA010000049">
    <property type="protein sequence ID" value="GAA4459921.1"/>
    <property type="molecule type" value="Genomic_DNA"/>
</dbReference>
<evidence type="ECO:0000313" key="3">
    <source>
        <dbReference type="Proteomes" id="UP001500840"/>
    </source>
</evidence>
<dbReference type="RefSeq" id="WP_345324911.1">
    <property type="nucleotide sequence ID" value="NZ_BAABGA010000049.1"/>
</dbReference>
<reference evidence="3" key="1">
    <citation type="journal article" date="2019" name="Int. J. Syst. Evol. Microbiol.">
        <title>The Global Catalogue of Microorganisms (GCM) 10K type strain sequencing project: providing services to taxonomists for standard genome sequencing and annotation.</title>
        <authorList>
            <consortium name="The Broad Institute Genomics Platform"/>
            <consortium name="The Broad Institute Genome Sequencing Center for Infectious Disease"/>
            <person name="Wu L."/>
            <person name="Ma J."/>
        </authorList>
    </citation>
    <scope>NUCLEOTIDE SEQUENCE [LARGE SCALE GENOMIC DNA]</scope>
    <source>
        <strain evidence="3">JCM 17759</strain>
    </source>
</reference>
<evidence type="ECO:0000256" key="1">
    <source>
        <dbReference type="SAM" id="MobiDB-lite"/>
    </source>
</evidence>
<feature type="region of interest" description="Disordered" evidence="1">
    <location>
        <begin position="50"/>
        <end position="180"/>
    </location>
</feature>
<organism evidence="2 3">
    <name type="scientific">Novipirellula rosea</name>
    <dbReference type="NCBI Taxonomy" id="1031540"/>
    <lineage>
        <taxon>Bacteria</taxon>
        <taxon>Pseudomonadati</taxon>
        <taxon>Planctomycetota</taxon>
        <taxon>Planctomycetia</taxon>
        <taxon>Pirellulales</taxon>
        <taxon>Pirellulaceae</taxon>
        <taxon>Novipirellula</taxon>
    </lineage>
</organism>